<protein>
    <submittedName>
        <fullName evidence="1">Uncharacterized protein</fullName>
    </submittedName>
</protein>
<gene>
    <name evidence="1" type="ORF">BXY45_10177</name>
</gene>
<keyword evidence="2" id="KW-1185">Reference proteome</keyword>
<evidence type="ECO:0000313" key="2">
    <source>
        <dbReference type="Proteomes" id="UP000245469"/>
    </source>
</evidence>
<evidence type="ECO:0000313" key="1">
    <source>
        <dbReference type="EMBL" id="PWJ56102.1"/>
    </source>
</evidence>
<accession>A0A316AEU2</accession>
<dbReference type="Proteomes" id="UP000245469">
    <property type="component" value="Unassembled WGS sequence"/>
</dbReference>
<organism evidence="1 2">
    <name type="scientific">Quadrisphaera granulorum</name>
    <dbReference type="NCBI Taxonomy" id="317664"/>
    <lineage>
        <taxon>Bacteria</taxon>
        <taxon>Bacillati</taxon>
        <taxon>Actinomycetota</taxon>
        <taxon>Actinomycetes</taxon>
        <taxon>Kineosporiales</taxon>
        <taxon>Kineosporiaceae</taxon>
        <taxon>Quadrisphaera</taxon>
    </lineage>
</organism>
<dbReference type="EMBL" id="QGDQ01000001">
    <property type="protein sequence ID" value="PWJ56102.1"/>
    <property type="molecule type" value="Genomic_DNA"/>
</dbReference>
<sequence>MQRPRRPTITDVAAEAGVAASTLAERSEQAGALAVEALLKGGTAVGPGRAPQVVPTHLVVSRSTGPVPPTEG</sequence>
<proteinExistence type="predicted"/>
<dbReference type="RefSeq" id="WP_109772324.1">
    <property type="nucleotide sequence ID" value="NZ_QGDQ01000001.1"/>
</dbReference>
<reference evidence="1 2" key="1">
    <citation type="submission" date="2018-03" db="EMBL/GenBank/DDBJ databases">
        <title>Genomic Encyclopedia of Archaeal and Bacterial Type Strains, Phase II (KMG-II): from individual species to whole genera.</title>
        <authorList>
            <person name="Goeker M."/>
        </authorList>
    </citation>
    <scope>NUCLEOTIDE SEQUENCE [LARGE SCALE GENOMIC DNA]</scope>
    <source>
        <strain evidence="1 2">DSM 44889</strain>
    </source>
</reference>
<dbReference type="AlphaFoldDB" id="A0A316AEU2"/>
<comment type="caution">
    <text evidence="1">The sequence shown here is derived from an EMBL/GenBank/DDBJ whole genome shotgun (WGS) entry which is preliminary data.</text>
</comment>
<name>A0A316AEU2_9ACTN</name>